<sequence>MFASIRSVRNPLARLATLAATLVALAACQPMTTGAGRGGPSVDPSAPVPVALLVPKGEGGGGGVVGQSLENAARLAVNDLRNVRIDLRVYDTAGNPATAAAAAQQAIADGAGIIVGPLYSQTTAAVTSATAGRNVNVLSFSNNAALAGGNVFVLGQTFSDIAGRLSAYAVRQGRNSVVVVHSDDLAGQVGRDAIVNAARANNIRVAGVESYPLSQQGIVAAGPRIAQTVQSSGATSVFLTANVDSDLPLIATTLPENGVDPGQVRMLGLTRWNSLPQALTLPGLQGGLFTLPDQSVLDQFEARYRAAYGSAPHPLAGLAYDAIQAIGSLVASGRSDALTGRALTQPDGFAGSSGVFRLRPDGTTQRALAIAQIQNNQVVIVDPAPRRFGAAGF</sequence>
<gene>
    <name evidence="6" type="ORF">OCGS_1842</name>
</gene>
<feature type="domain" description="Leucine-binding protein" evidence="5">
    <location>
        <begin position="47"/>
        <end position="375"/>
    </location>
</feature>
<dbReference type="Gene3D" id="3.40.50.2300">
    <property type="match status" value="2"/>
</dbReference>
<evidence type="ECO:0000256" key="1">
    <source>
        <dbReference type="ARBA" id="ARBA00010062"/>
    </source>
</evidence>
<dbReference type="STRING" id="1231392.OCGS_1842"/>
<evidence type="ECO:0000313" key="6">
    <source>
        <dbReference type="EMBL" id="EKE43861.1"/>
    </source>
</evidence>
<dbReference type="eggNOG" id="COG0683">
    <property type="taxonomic scope" value="Bacteria"/>
</dbReference>
<dbReference type="EMBL" id="AMGO01000046">
    <property type="protein sequence ID" value="EKE43861.1"/>
    <property type="molecule type" value="Genomic_DNA"/>
</dbReference>
<dbReference type="Proteomes" id="UP000006765">
    <property type="component" value="Unassembled WGS sequence"/>
</dbReference>
<dbReference type="PROSITE" id="PS51257">
    <property type="entry name" value="PROKAR_LIPOPROTEIN"/>
    <property type="match status" value="1"/>
</dbReference>
<organism evidence="6 7">
    <name type="scientific">Oceaniovalibus guishaninsula JLT2003</name>
    <dbReference type="NCBI Taxonomy" id="1231392"/>
    <lineage>
        <taxon>Bacteria</taxon>
        <taxon>Pseudomonadati</taxon>
        <taxon>Pseudomonadota</taxon>
        <taxon>Alphaproteobacteria</taxon>
        <taxon>Rhodobacterales</taxon>
        <taxon>Roseobacteraceae</taxon>
        <taxon>Oceaniovalibus</taxon>
    </lineage>
</organism>
<dbReference type="PANTHER" id="PTHR30483:SF6">
    <property type="entry name" value="PERIPLASMIC BINDING PROTEIN OF ABC TRANSPORTER FOR NATURAL AMINO ACIDS"/>
    <property type="match status" value="1"/>
</dbReference>
<dbReference type="GO" id="GO:0006865">
    <property type="term" value="P:amino acid transport"/>
    <property type="evidence" value="ECO:0007669"/>
    <property type="project" value="UniProtKB-KW"/>
</dbReference>
<evidence type="ECO:0000256" key="2">
    <source>
        <dbReference type="ARBA" id="ARBA00022729"/>
    </source>
</evidence>
<evidence type="ECO:0000313" key="7">
    <source>
        <dbReference type="Proteomes" id="UP000006765"/>
    </source>
</evidence>
<dbReference type="SUPFAM" id="SSF53822">
    <property type="entry name" value="Periplasmic binding protein-like I"/>
    <property type="match status" value="1"/>
</dbReference>
<evidence type="ECO:0000256" key="3">
    <source>
        <dbReference type="ARBA" id="ARBA00022970"/>
    </source>
</evidence>
<keyword evidence="2 4" id="KW-0732">Signal</keyword>
<dbReference type="CDD" id="cd06339">
    <property type="entry name" value="PBP1_YraM_LppC_lipoprotein-like"/>
    <property type="match status" value="1"/>
</dbReference>
<dbReference type="Pfam" id="PF13458">
    <property type="entry name" value="Peripla_BP_6"/>
    <property type="match status" value="1"/>
</dbReference>
<comment type="similarity">
    <text evidence="1">Belongs to the leucine-binding protein family.</text>
</comment>
<reference evidence="6 7" key="1">
    <citation type="journal article" date="2012" name="J. Bacteriol.">
        <title>Draft Genome Sequence of Oceaniovalibus guishaninsula JLT2003T.</title>
        <authorList>
            <person name="Tang K."/>
            <person name="Liu K."/>
            <person name="Jiao N."/>
        </authorList>
    </citation>
    <scope>NUCLEOTIDE SEQUENCE [LARGE SCALE GENOMIC DNA]</scope>
    <source>
        <strain evidence="6 7">JLT2003</strain>
    </source>
</reference>
<dbReference type="InterPro" id="IPR051010">
    <property type="entry name" value="BCAA_transport"/>
</dbReference>
<evidence type="ECO:0000259" key="5">
    <source>
        <dbReference type="Pfam" id="PF13458"/>
    </source>
</evidence>
<accession>K2GMA1</accession>
<keyword evidence="3" id="KW-0813">Transport</keyword>
<proteinExistence type="inferred from homology"/>
<feature type="signal peptide" evidence="4">
    <location>
        <begin position="1"/>
        <end position="26"/>
    </location>
</feature>
<evidence type="ECO:0000256" key="4">
    <source>
        <dbReference type="SAM" id="SignalP"/>
    </source>
</evidence>
<dbReference type="InterPro" id="IPR028081">
    <property type="entry name" value="Leu-bd"/>
</dbReference>
<keyword evidence="3" id="KW-0029">Amino-acid transport</keyword>
<feature type="chain" id="PRO_5003857907" evidence="4">
    <location>
        <begin position="27"/>
        <end position="393"/>
    </location>
</feature>
<keyword evidence="6" id="KW-0675">Receptor</keyword>
<name>K2GMA1_9RHOB</name>
<keyword evidence="7" id="KW-1185">Reference proteome</keyword>
<dbReference type="AlphaFoldDB" id="K2GMA1"/>
<dbReference type="InterPro" id="IPR028082">
    <property type="entry name" value="Peripla_BP_I"/>
</dbReference>
<protein>
    <submittedName>
        <fullName evidence="6">Extracellular ligand-binding receptor</fullName>
    </submittedName>
</protein>
<comment type="caution">
    <text evidence="6">The sequence shown here is derived from an EMBL/GenBank/DDBJ whole genome shotgun (WGS) entry which is preliminary data.</text>
</comment>
<dbReference type="RefSeq" id="WP_007426994.1">
    <property type="nucleotide sequence ID" value="NZ_AMGO01000046.1"/>
</dbReference>
<dbReference type="OrthoDB" id="7210494at2"/>
<dbReference type="PATRIC" id="fig|1231392.3.peg.1852"/>
<dbReference type="PANTHER" id="PTHR30483">
    <property type="entry name" value="LEUCINE-SPECIFIC-BINDING PROTEIN"/>
    <property type="match status" value="1"/>
</dbReference>